<feature type="compositionally biased region" description="Acidic residues" evidence="5">
    <location>
        <begin position="1461"/>
        <end position="1470"/>
    </location>
</feature>
<dbReference type="InParanoid" id="A0A2N3NJL5"/>
<dbReference type="InterPro" id="IPR056884">
    <property type="entry name" value="NPHP3-like_N"/>
</dbReference>
<feature type="region of interest" description="Disordered" evidence="5">
    <location>
        <begin position="1407"/>
        <end position="1470"/>
    </location>
</feature>
<keyword evidence="4" id="KW-0862">Zinc</keyword>
<dbReference type="Gene3D" id="3.40.50.300">
    <property type="entry name" value="P-loop containing nucleotide triphosphate hydrolases"/>
    <property type="match status" value="1"/>
</dbReference>
<feature type="compositionally biased region" description="Low complexity" evidence="5">
    <location>
        <begin position="1434"/>
        <end position="1444"/>
    </location>
</feature>
<keyword evidence="3" id="KW-0863">Zinc-finger</keyword>
<evidence type="ECO:0000313" key="8">
    <source>
        <dbReference type="EMBL" id="PKS12614.1"/>
    </source>
</evidence>
<dbReference type="Proteomes" id="UP000233524">
    <property type="component" value="Unassembled WGS sequence"/>
</dbReference>
<dbReference type="EMBL" id="NLAX01000003">
    <property type="protein sequence ID" value="PKS12614.1"/>
    <property type="molecule type" value="Genomic_DNA"/>
</dbReference>
<dbReference type="PANTHER" id="PTHR10039:SF17">
    <property type="entry name" value="FUNGAL STAND N-TERMINAL GOODBYE DOMAIN-CONTAINING PROTEIN-RELATED"/>
    <property type="match status" value="1"/>
</dbReference>
<dbReference type="InterPro" id="IPR027417">
    <property type="entry name" value="P-loop_NTPase"/>
</dbReference>
<feature type="region of interest" description="Disordered" evidence="5">
    <location>
        <begin position="689"/>
        <end position="718"/>
    </location>
</feature>
<dbReference type="InterPro" id="IPR031350">
    <property type="entry name" value="Goodbye_dom"/>
</dbReference>
<dbReference type="Pfam" id="PF17109">
    <property type="entry name" value="Goodbye"/>
    <property type="match status" value="1"/>
</dbReference>
<dbReference type="PANTHER" id="PTHR10039">
    <property type="entry name" value="AMELOGENIN"/>
    <property type="match status" value="1"/>
</dbReference>
<dbReference type="InterPro" id="IPR043145">
    <property type="entry name" value="Znf_ZZ_sf"/>
</dbReference>
<keyword evidence="9" id="KW-1185">Reference proteome</keyword>
<feature type="compositionally biased region" description="Acidic residues" evidence="5">
    <location>
        <begin position="692"/>
        <end position="701"/>
    </location>
</feature>
<evidence type="ECO:0000256" key="5">
    <source>
        <dbReference type="SAM" id="MobiDB-lite"/>
    </source>
</evidence>
<dbReference type="GO" id="GO:0008270">
    <property type="term" value="F:zinc ion binding"/>
    <property type="evidence" value="ECO:0007669"/>
    <property type="project" value="UniProtKB-KW"/>
</dbReference>
<feature type="compositionally biased region" description="Low complexity" evidence="5">
    <location>
        <begin position="1036"/>
        <end position="1062"/>
    </location>
</feature>
<proteinExistence type="predicted"/>
<dbReference type="SUPFAM" id="SSF52540">
    <property type="entry name" value="P-loop containing nucleoside triphosphate hydrolases"/>
    <property type="match status" value="1"/>
</dbReference>
<feature type="region of interest" description="Disordered" evidence="5">
    <location>
        <begin position="1032"/>
        <end position="1089"/>
    </location>
</feature>
<dbReference type="OrthoDB" id="448455at2759"/>
<dbReference type="SUPFAM" id="SSF57850">
    <property type="entry name" value="RING/U-box"/>
    <property type="match status" value="1"/>
</dbReference>
<name>A0A2N3NJL5_9PEZI</name>
<keyword evidence="1" id="KW-0479">Metal-binding</keyword>
<evidence type="ECO:0000256" key="4">
    <source>
        <dbReference type="ARBA" id="ARBA00022833"/>
    </source>
</evidence>
<reference evidence="8 9" key="1">
    <citation type="journal article" date="2017" name="G3 (Bethesda)">
        <title>First Draft Genome Sequence of the Pathogenic Fungus Lomentospora prolificans (Formerly Scedosporium prolificans).</title>
        <authorList>
            <person name="Luo R."/>
            <person name="Zimin A."/>
            <person name="Workman R."/>
            <person name="Fan Y."/>
            <person name="Pertea G."/>
            <person name="Grossman N."/>
            <person name="Wear M.P."/>
            <person name="Jia B."/>
            <person name="Miller H."/>
            <person name="Casadevall A."/>
            <person name="Timp W."/>
            <person name="Zhang S.X."/>
            <person name="Salzberg S.L."/>
        </authorList>
    </citation>
    <scope>NUCLEOTIDE SEQUENCE [LARGE SCALE GENOMIC DNA]</scope>
    <source>
        <strain evidence="8 9">JHH-5317</strain>
    </source>
</reference>
<dbReference type="Pfam" id="PF24883">
    <property type="entry name" value="NPHP3_N"/>
    <property type="match status" value="1"/>
</dbReference>
<keyword evidence="2" id="KW-0677">Repeat</keyword>
<feature type="compositionally biased region" description="Basic and acidic residues" evidence="5">
    <location>
        <begin position="702"/>
        <end position="713"/>
    </location>
</feature>
<evidence type="ECO:0000256" key="3">
    <source>
        <dbReference type="ARBA" id="ARBA00022771"/>
    </source>
</evidence>
<evidence type="ECO:0000259" key="6">
    <source>
        <dbReference type="Pfam" id="PF17109"/>
    </source>
</evidence>
<protein>
    <submittedName>
        <fullName evidence="8">Uncharacterized protein</fullName>
    </submittedName>
</protein>
<evidence type="ECO:0000256" key="1">
    <source>
        <dbReference type="ARBA" id="ARBA00022723"/>
    </source>
</evidence>
<evidence type="ECO:0000256" key="2">
    <source>
        <dbReference type="ARBA" id="ARBA00022737"/>
    </source>
</evidence>
<sequence>MAASYSSAPTGDAEQTDLGTMWQEALIKYYEECGTDLRTIHPSRFTINHILAEQDHQLLLFNQFRHDKGKLDKLRSLISSNSQIIQGVATHIAEAASAAFPPSAAILTAFNYVLNASKVVSEDYDLIVSFFDIMNSFLERVSMLENRMPNEWQFKKFLINVFSAMLTLSAIARKCRQKGRLSKWAKALIDGSDPKLKAAFDSLHMHLERFESATMLATLKQTMDTAKKVEGIGQDVKNIQVGVEQTLAVSQQNYVLGLETKGFSKDAALTSHEILSVVTRQEDRGAEHAAGLQQVMRALNKMSGTKGGQDAVVDAGSRKSAAIRTLAKLLSCNLDDRTQLMEIETTYVNGTYKWFRDQETYSEFEAGNSRLLSVEAPAGMGKSTLSYTVVKALQDEYIGDSTTSVAFFFFREDVDELTTAARMLRSCAIQVATRDVRYREEVLTDLQLQTGYEQESNEEFNQDHEQLWQQLYKKKFHKKSGRRLVMIVDGVDEAEPPTREFLEEIFREVCSSKDLNIQILYTCDPTVFQIDPDTVPAKTFSLTKEHLLPDMKNIIVTRMKGLSRLRKLSQKTKRKIVMRLTRQADTIRYIDHMLRRLNQIGREKAILRELEALPSSTTDVYRVLLSDCQKSRSDVDIEVLRKFFAWLAYSKKPLSLGAASRLLHFIAHDNNISIDEELDHRLLRLSNSNNVEENDQDDSDSESDKLDDDKVNDTEEYSSEDLEVYLGFQERSLRSYFRPGNSSGDDKLRSAHSSGHAMIIEMLHSILTSEEETSNPAQEHLSSYAAQFWMQHLQEINPDDLSQDELVRTIDALCGILSNRGGSIRKLEEYLQYEGDMNKNTILGGTEEALEKSLKCIQKWAIKATQLPSSSISGGTLAWMRPFARNPKTIYIKIADAHVSNWLAGYNAEWDYLIYRRFLFAHYALYLGRELPAVAQNEPLRKYFQSIDGEKGFNITAESIMTISKAFLHIDMTAQSYRAIGTAMGRANLQEEGLEQLKLGAQNADSPLELFNILAKMADTILTIADLMEPPEPTEEAQANGAEGENNTSETSTTQENETNVNGIEDETKNETAEDTDSDKKHDNKSEKKTFEQWVKEGLEVLNRALDTIAAISPADLETVKVRRTIQGLWFMKAQAELYLNNTSNTVAYCQKAKEVMGDDEGSAVAIVIPKLAKMEEWGKLMEVLRPLRATKYDTYFYMYRYTSEIDRAAKETGQIDYITDLYREGAMLEDLRTWSYTVMHSKWAAFYHEVVGTKDAIVKAKAILNKIIDVSPLSSNITTASFRLANILLEEFRTSHHPEDKLAAYREMQGLVKRVGDMMGSDFDPTQSQNVIPLALMMRRLDAYEYQQSLERMFRGCVQALTDDVAWNDKLSFRALAKTLAVVGLEEDARIAATCQIYITDKEVHNKQRSMSESTADGGVADGADAETDGTDAEPSSSSSGESESSEEQDNDGKSHGGDESDDAASEASEDLDTANGWFFCDGCDQSFGNWRNGPLYVCVYCTEMDLCEKCYDKRADRLSGKLPPDWRVICPAGHKHVKAPAEKWKGLKNGVLKFEDKEVTFHDWLVELKEKKWPEAWERYWDDDD</sequence>
<accession>A0A2N3NJL5</accession>
<dbReference type="Gene3D" id="3.30.60.90">
    <property type="match status" value="1"/>
</dbReference>
<evidence type="ECO:0000259" key="7">
    <source>
        <dbReference type="Pfam" id="PF24883"/>
    </source>
</evidence>
<feature type="domain" description="Nephrocystin 3-like N-terminal" evidence="7">
    <location>
        <begin position="350"/>
        <end position="523"/>
    </location>
</feature>
<dbReference type="VEuPathDB" id="FungiDB:jhhlp_000822"/>
<organism evidence="8 9">
    <name type="scientific">Lomentospora prolificans</name>
    <dbReference type="NCBI Taxonomy" id="41688"/>
    <lineage>
        <taxon>Eukaryota</taxon>
        <taxon>Fungi</taxon>
        <taxon>Dikarya</taxon>
        <taxon>Ascomycota</taxon>
        <taxon>Pezizomycotina</taxon>
        <taxon>Sordariomycetes</taxon>
        <taxon>Hypocreomycetidae</taxon>
        <taxon>Microascales</taxon>
        <taxon>Microascaceae</taxon>
        <taxon>Lomentospora</taxon>
    </lineage>
</organism>
<evidence type="ECO:0000313" key="9">
    <source>
        <dbReference type="Proteomes" id="UP000233524"/>
    </source>
</evidence>
<feature type="domain" description="Fungal STAND N-terminal Goodbye" evidence="6">
    <location>
        <begin position="22"/>
        <end position="141"/>
    </location>
</feature>
<feature type="compositionally biased region" description="Basic and acidic residues" evidence="5">
    <location>
        <begin position="1066"/>
        <end position="1089"/>
    </location>
</feature>
<comment type="caution">
    <text evidence="8">The sequence shown here is derived from an EMBL/GenBank/DDBJ whole genome shotgun (WGS) entry which is preliminary data.</text>
</comment>
<gene>
    <name evidence="8" type="ORF">jhhlp_000822</name>
</gene>